<sequence length="143" mass="15710">MEISGIQMNVEKQAGFIAAPVSICMLRLCQGHTLGLQNLLLLPPDFQPPASSDNRARKCALRSAFKSGWEKSPSVLVYVLRNSPMGTTEARADNNGAFLLASMGMGLCPSTLLKKLLLYKRLSLQLVGQLLQRWCAVCCNTRR</sequence>
<protein>
    <submittedName>
        <fullName evidence="1">Uncharacterized protein</fullName>
    </submittedName>
</protein>
<accession>A0ABV0UHZ3</accession>
<gene>
    <name evidence="1" type="ORF">ILYODFUR_021627</name>
</gene>
<comment type="caution">
    <text evidence="1">The sequence shown here is derived from an EMBL/GenBank/DDBJ whole genome shotgun (WGS) entry which is preliminary data.</text>
</comment>
<proteinExistence type="predicted"/>
<organism evidence="1 2">
    <name type="scientific">Ilyodon furcidens</name>
    <name type="common">goldbreast splitfin</name>
    <dbReference type="NCBI Taxonomy" id="33524"/>
    <lineage>
        <taxon>Eukaryota</taxon>
        <taxon>Metazoa</taxon>
        <taxon>Chordata</taxon>
        <taxon>Craniata</taxon>
        <taxon>Vertebrata</taxon>
        <taxon>Euteleostomi</taxon>
        <taxon>Actinopterygii</taxon>
        <taxon>Neopterygii</taxon>
        <taxon>Teleostei</taxon>
        <taxon>Neoteleostei</taxon>
        <taxon>Acanthomorphata</taxon>
        <taxon>Ovalentaria</taxon>
        <taxon>Atherinomorphae</taxon>
        <taxon>Cyprinodontiformes</taxon>
        <taxon>Goodeidae</taxon>
        <taxon>Ilyodon</taxon>
    </lineage>
</organism>
<evidence type="ECO:0000313" key="2">
    <source>
        <dbReference type="Proteomes" id="UP001482620"/>
    </source>
</evidence>
<dbReference type="EMBL" id="JAHRIQ010071835">
    <property type="protein sequence ID" value="MEQ2244875.1"/>
    <property type="molecule type" value="Genomic_DNA"/>
</dbReference>
<evidence type="ECO:0000313" key="1">
    <source>
        <dbReference type="EMBL" id="MEQ2244875.1"/>
    </source>
</evidence>
<name>A0ABV0UHZ3_9TELE</name>
<reference evidence="1 2" key="1">
    <citation type="submission" date="2021-06" db="EMBL/GenBank/DDBJ databases">
        <authorList>
            <person name="Palmer J.M."/>
        </authorList>
    </citation>
    <scope>NUCLEOTIDE SEQUENCE [LARGE SCALE GENOMIC DNA]</scope>
    <source>
        <strain evidence="2">if_2019</strain>
        <tissue evidence="1">Muscle</tissue>
    </source>
</reference>
<keyword evidence="2" id="KW-1185">Reference proteome</keyword>
<dbReference type="Proteomes" id="UP001482620">
    <property type="component" value="Unassembled WGS sequence"/>
</dbReference>